<dbReference type="InterPro" id="IPR002048">
    <property type="entry name" value="EF_hand_dom"/>
</dbReference>
<sequence length="193" mass="21913">MAYSWDNRVKYVVRYMYDIDNNGYLDKNDFECLALRNTLIEGRGEFKDEAYATNQKIMNNLWNEIAELADFNKDGEVTVDEFKQAVQKHCSGKGFADYPSAFKTFIANQFKTVDVNGDGLVGVDEYRLDCISRSAFSSVKEIDDAYNKLCTDADNKAGGISLARYQELYAQFISNPDEKCNAVYLFGPLKEVA</sequence>
<dbReference type="Gene3D" id="1.10.238.10">
    <property type="entry name" value="EF-hand"/>
    <property type="match status" value="1"/>
</dbReference>
<dbReference type="SMART" id="SM00054">
    <property type="entry name" value="EFh"/>
    <property type="match status" value="2"/>
</dbReference>
<dbReference type="Pfam" id="PF13499">
    <property type="entry name" value="EF-hand_7"/>
    <property type="match status" value="1"/>
</dbReference>
<name>A0A0B5JEF0_ERISI</name>
<proteinExistence type="evidence at transcript level"/>
<accession>A0A0B5JEF0</accession>
<evidence type="ECO:0000313" key="3">
    <source>
        <dbReference type="EMBL" id="AJG01359.1"/>
    </source>
</evidence>
<protein>
    <submittedName>
        <fullName evidence="3">Sarcoplasmic calcium-binding protein variant a</fullName>
    </submittedName>
</protein>
<dbReference type="EMBL" id="KM244726">
    <property type="protein sequence ID" value="AJG01359.1"/>
    <property type="molecule type" value="mRNA"/>
</dbReference>
<gene>
    <name evidence="3" type="primary">SCPa</name>
</gene>
<dbReference type="Pfam" id="PF13202">
    <property type="entry name" value="EF-hand_5"/>
    <property type="match status" value="1"/>
</dbReference>
<organism evidence="3">
    <name type="scientific">Eriocheir sinensis</name>
    <name type="common">Chinese mitten crab</name>
    <dbReference type="NCBI Taxonomy" id="95602"/>
    <lineage>
        <taxon>Eukaryota</taxon>
        <taxon>Metazoa</taxon>
        <taxon>Ecdysozoa</taxon>
        <taxon>Arthropoda</taxon>
        <taxon>Crustacea</taxon>
        <taxon>Multicrustacea</taxon>
        <taxon>Malacostraca</taxon>
        <taxon>Eumalacostraca</taxon>
        <taxon>Eucarida</taxon>
        <taxon>Decapoda</taxon>
        <taxon>Pleocyemata</taxon>
        <taxon>Brachyura</taxon>
        <taxon>Eubrachyura</taxon>
        <taxon>Grapsoidea</taxon>
        <taxon>Varunidae</taxon>
        <taxon>Eriocheir</taxon>
    </lineage>
</organism>
<evidence type="ECO:0000259" key="2">
    <source>
        <dbReference type="PROSITE" id="PS50222"/>
    </source>
</evidence>
<keyword evidence="1" id="KW-0106">Calcium</keyword>
<dbReference type="GO" id="GO:0005509">
    <property type="term" value="F:calcium ion binding"/>
    <property type="evidence" value="ECO:0007669"/>
    <property type="project" value="InterPro"/>
</dbReference>
<dbReference type="OrthoDB" id="10038259at2759"/>
<reference evidence="3" key="1">
    <citation type="submission" date="2014-07" db="EMBL/GenBank/DDBJ databases">
        <title>Identification and characterization of four differentially expressed genes during planktonic stages in Chinese Mitten Crab, Eriocheir sinensis.</title>
        <authorList>
            <person name="Yoon T.-H."/>
            <person name="Bae J."/>
            <person name="Kang H.-E."/>
            <person name="Choi J.H."/>
            <person name="Lee C.I."/>
            <person name="Park W.-G."/>
            <person name="Kim H.-W."/>
        </authorList>
    </citation>
    <scope>NUCLEOTIDE SEQUENCE</scope>
</reference>
<dbReference type="AlphaFoldDB" id="A0A0B5JEF0"/>
<evidence type="ECO:0000256" key="1">
    <source>
        <dbReference type="ARBA" id="ARBA00022837"/>
    </source>
</evidence>
<dbReference type="PROSITE" id="PS00018">
    <property type="entry name" value="EF_HAND_1"/>
    <property type="match status" value="3"/>
</dbReference>
<dbReference type="PROSITE" id="PS50222">
    <property type="entry name" value="EF_HAND_2"/>
    <property type="match status" value="1"/>
</dbReference>
<dbReference type="InterPro" id="IPR018247">
    <property type="entry name" value="EF_Hand_1_Ca_BS"/>
</dbReference>
<feature type="domain" description="EF-hand" evidence="2">
    <location>
        <begin position="57"/>
        <end position="92"/>
    </location>
</feature>
<dbReference type="InterPro" id="IPR011992">
    <property type="entry name" value="EF-hand-dom_pair"/>
</dbReference>
<dbReference type="SUPFAM" id="SSF47473">
    <property type="entry name" value="EF-hand"/>
    <property type="match status" value="1"/>
</dbReference>